<evidence type="ECO:0000313" key="3">
    <source>
        <dbReference type="Proteomes" id="UP000092932"/>
    </source>
</evidence>
<dbReference type="Pfam" id="PF12096">
    <property type="entry name" value="DUF3572"/>
    <property type="match status" value="1"/>
</dbReference>
<proteinExistence type="predicted"/>
<name>A0A1B2A9P9_9SPHN</name>
<sequence length="114" mass="11973">MGSGCVSPPRLGPTVHQNNGTLTITAETHHHSGDADTLALSALGWVLADDDRAERLLSLTGLTPETLRDNLTERSTLAAVLDYLAGHEPDLLLAADALNVAPDRLAAARQELSA</sequence>
<evidence type="ECO:0000313" key="2">
    <source>
        <dbReference type="EMBL" id="ANY18775.1"/>
    </source>
</evidence>
<dbReference type="Proteomes" id="UP000092932">
    <property type="component" value="Chromosome"/>
</dbReference>
<keyword evidence="3" id="KW-1185">Reference proteome</keyword>
<organism evidence="2 3">
    <name type="scientific">Tsuneonella dongtanensis</name>
    <dbReference type="NCBI Taxonomy" id="692370"/>
    <lineage>
        <taxon>Bacteria</taxon>
        <taxon>Pseudomonadati</taxon>
        <taxon>Pseudomonadota</taxon>
        <taxon>Alphaproteobacteria</taxon>
        <taxon>Sphingomonadales</taxon>
        <taxon>Erythrobacteraceae</taxon>
        <taxon>Tsuneonella</taxon>
    </lineage>
</organism>
<dbReference type="RefSeq" id="WP_084001492.1">
    <property type="nucleotide sequence ID" value="NZ_CP016591.1"/>
</dbReference>
<protein>
    <recommendedName>
        <fullName evidence="4">DUF3572 domain-containing protein</fullName>
    </recommendedName>
</protein>
<gene>
    <name evidence="2" type="ORF">A6F68_00240</name>
</gene>
<dbReference type="EMBL" id="CP016591">
    <property type="protein sequence ID" value="ANY18775.1"/>
    <property type="molecule type" value="Genomic_DNA"/>
</dbReference>
<dbReference type="KEGG" id="ado:A6F68_00240"/>
<dbReference type="PATRIC" id="fig|692370.5.peg.248"/>
<dbReference type="STRING" id="692370.A6F68_00240"/>
<feature type="region of interest" description="Disordered" evidence="1">
    <location>
        <begin position="1"/>
        <end position="21"/>
    </location>
</feature>
<accession>A0A1B2A9P9</accession>
<evidence type="ECO:0000256" key="1">
    <source>
        <dbReference type="SAM" id="MobiDB-lite"/>
    </source>
</evidence>
<dbReference type="OrthoDB" id="7356934at2"/>
<dbReference type="InterPro" id="IPR021955">
    <property type="entry name" value="DUF3572"/>
</dbReference>
<dbReference type="AlphaFoldDB" id="A0A1B2A9P9"/>
<evidence type="ECO:0008006" key="4">
    <source>
        <dbReference type="Google" id="ProtNLM"/>
    </source>
</evidence>
<reference evidence="2 3" key="1">
    <citation type="submission" date="2016-07" db="EMBL/GenBank/DDBJ databases">
        <title>Complete genome sequence of Altererythrobacter dongtanensis KCTC 22672, a type strain with esterase isolated from tidal flat.</title>
        <authorList>
            <person name="Cheng H."/>
            <person name="Wu Y.-H."/>
            <person name="Zhou P."/>
            <person name="Huo Y.-Y."/>
            <person name="Wang C.-S."/>
            <person name="Xu X.-W."/>
        </authorList>
    </citation>
    <scope>NUCLEOTIDE SEQUENCE [LARGE SCALE GENOMIC DNA]</scope>
    <source>
        <strain evidence="2 3">KCTC 22672</strain>
    </source>
</reference>